<name>A0A173MES2_9BACT</name>
<dbReference type="STRING" id="477680.SAMN05421788_106167"/>
<dbReference type="Pfam" id="PF12771">
    <property type="entry name" value="SusD-like_2"/>
    <property type="match status" value="1"/>
</dbReference>
<sequence length="470" mass="51547">MKKSFIIILSLVAIASFSGCKKYLDVNTNPNNLSDASENLLLAPLEESVTNYVAGGYCAILSNYWMQNMSLNQNAPNEVTYQVYNSSFNDTWNNFYVKCMNNMYTLNKIATANGNSTYAGIAKILMAYTLGAATDVWGDVPYSQAFQGTTNATPVYDKQADIYTTLQVLLDSGIAQVTRASGLKPGSDDFFYSGDGTKWIKLAYSLKARYYIHLVKATGYSEATQAQLALTALANGMTTYADDCLFPYTGANTSSAPWYWNFYPTSTNIMASHYVDSLKARNDPRISYLLSKSENTGLYTGYVPGTGIGTQKDYSIAGNFYGDAASNGYVFNADEALFLKAEATYRLSGYAAAAPIYRNAITNNMLKYGIDTNGTAAQTYLAARGTLTAATALQRIMEEKSTANFFSLEGWTDWRRTGYPALTVISQANGAAAGITEIPRRFLYPLLELASNPQSVQSAKISDRVWWDTK</sequence>
<dbReference type="SUPFAM" id="SSF48452">
    <property type="entry name" value="TPR-like"/>
    <property type="match status" value="1"/>
</dbReference>
<protein>
    <submittedName>
        <fullName evidence="2">Starch-binding associating with outer membrane</fullName>
    </submittedName>
</protein>
<dbReference type="Proteomes" id="UP000186917">
    <property type="component" value="Unassembled WGS sequence"/>
</dbReference>
<dbReference type="EMBL" id="FTOR01000006">
    <property type="protein sequence ID" value="SIT24666.1"/>
    <property type="molecule type" value="Genomic_DNA"/>
</dbReference>
<accession>A0A173MES2</accession>
<evidence type="ECO:0000313" key="2">
    <source>
        <dbReference type="EMBL" id="SIT24666.1"/>
    </source>
</evidence>
<keyword evidence="1" id="KW-0732">Signal</keyword>
<dbReference type="PROSITE" id="PS51257">
    <property type="entry name" value="PROKAR_LIPOPROTEIN"/>
    <property type="match status" value="1"/>
</dbReference>
<feature type="chain" id="PRO_5030022849" evidence="1">
    <location>
        <begin position="19"/>
        <end position="470"/>
    </location>
</feature>
<dbReference type="OrthoDB" id="614457at2"/>
<dbReference type="InterPro" id="IPR041662">
    <property type="entry name" value="SusD-like_2"/>
</dbReference>
<dbReference type="InterPro" id="IPR011990">
    <property type="entry name" value="TPR-like_helical_dom_sf"/>
</dbReference>
<evidence type="ECO:0000256" key="1">
    <source>
        <dbReference type="SAM" id="SignalP"/>
    </source>
</evidence>
<keyword evidence="3" id="KW-1185">Reference proteome</keyword>
<feature type="signal peptide" evidence="1">
    <location>
        <begin position="1"/>
        <end position="18"/>
    </location>
</feature>
<reference evidence="3" key="1">
    <citation type="submission" date="2017-01" db="EMBL/GenBank/DDBJ databases">
        <authorList>
            <person name="Varghese N."/>
            <person name="Submissions S."/>
        </authorList>
    </citation>
    <scope>NUCLEOTIDE SEQUENCE [LARGE SCALE GENOMIC DNA]</scope>
    <source>
        <strain evidence="3">DSM 21054</strain>
    </source>
</reference>
<gene>
    <name evidence="2" type="ORF">SAMN05421788_106167</name>
</gene>
<dbReference type="KEGG" id="fln:FLA_2118"/>
<dbReference type="Gene3D" id="1.25.40.390">
    <property type="match status" value="1"/>
</dbReference>
<dbReference type="RefSeq" id="WP_076380374.1">
    <property type="nucleotide sequence ID" value="NZ_AP017422.1"/>
</dbReference>
<organism evidence="2 3">
    <name type="scientific">Filimonas lacunae</name>
    <dbReference type="NCBI Taxonomy" id="477680"/>
    <lineage>
        <taxon>Bacteria</taxon>
        <taxon>Pseudomonadati</taxon>
        <taxon>Bacteroidota</taxon>
        <taxon>Chitinophagia</taxon>
        <taxon>Chitinophagales</taxon>
        <taxon>Chitinophagaceae</taxon>
        <taxon>Filimonas</taxon>
    </lineage>
</organism>
<evidence type="ECO:0000313" key="3">
    <source>
        <dbReference type="Proteomes" id="UP000186917"/>
    </source>
</evidence>
<dbReference type="AlphaFoldDB" id="A0A173MES2"/>
<proteinExistence type="predicted"/>